<protein>
    <submittedName>
        <fullName evidence="1">Uncharacterized protein</fullName>
    </submittedName>
</protein>
<name>A0A382DZV2_9ZZZZ</name>
<reference evidence="1" key="1">
    <citation type="submission" date="2018-05" db="EMBL/GenBank/DDBJ databases">
        <authorList>
            <person name="Lanie J.A."/>
            <person name="Ng W.-L."/>
            <person name="Kazmierczak K.M."/>
            <person name="Andrzejewski T.M."/>
            <person name="Davidsen T.M."/>
            <person name="Wayne K.J."/>
            <person name="Tettelin H."/>
            <person name="Glass J.I."/>
            <person name="Rusch D."/>
            <person name="Podicherti R."/>
            <person name="Tsui H.-C.T."/>
            <person name="Winkler M.E."/>
        </authorList>
    </citation>
    <scope>NUCLEOTIDE SEQUENCE</scope>
</reference>
<organism evidence="1">
    <name type="scientific">marine metagenome</name>
    <dbReference type="NCBI Taxonomy" id="408172"/>
    <lineage>
        <taxon>unclassified sequences</taxon>
        <taxon>metagenomes</taxon>
        <taxon>ecological metagenomes</taxon>
    </lineage>
</organism>
<evidence type="ECO:0000313" key="1">
    <source>
        <dbReference type="EMBL" id="SVB43241.1"/>
    </source>
</evidence>
<sequence length="115" mass="13055">MMGMKTKQIEVSTKPVEINIMQPNLPRAINLIEPKWYVVSEAKITNPCVKDADGKRPRNEDKSCKLGKENPDWPEGYTYLDQFLDEMERQNAGGIVFVATTIGDYEAMSANMQEL</sequence>
<accession>A0A382DZV2</accession>
<gene>
    <name evidence="1" type="ORF">METZ01_LOCUS196095</name>
</gene>
<feature type="non-terminal residue" evidence="1">
    <location>
        <position position="115"/>
    </location>
</feature>
<dbReference type="EMBL" id="UINC01041662">
    <property type="protein sequence ID" value="SVB43241.1"/>
    <property type="molecule type" value="Genomic_DNA"/>
</dbReference>
<dbReference type="AlphaFoldDB" id="A0A382DZV2"/>
<feature type="non-terminal residue" evidence="1">
    <location>
        <position position="1"/>
    </location>
</feature>
<proteinExistence type="predicted"/>